<accession>A0A9P1BN03</accession>
<dbReference type="InterPro" id="IPR006145">
    <property type="entry name" value="PsdUridine_synth_RsuA/RluA"/>
</dbReference>
<dbReference type="InterPro" id="IPR050188">
    <property type="entry name" value="RluA_PseudoU_synthase"/>
</dbReference>
<evidence type="ECO:0000313" key="2">
    <source>
        <dbReference type="EMBL" id="CAI3976291.1"/>
    </source>
</evidence>
<evidence type="ECO:0000259" key="1">
    <source>
        <dbReference type="Pfam" id="PF00849"/>
    </source>
</evidence>
<evidence type="ECO:0000313" key="4">
    <source>
        <dbReference type="EMBL" id="CAL4763603.1"/>
    </source>
</evidence>
<feature type="non-terminal residue" evidence="2">
    <location>
        <position position="140"/>
    </location>
</feature>
<dbReference type="Gene3D" id="3.30.2350.10">
    <property type="entry name" value="Pseudouridine synthase"/>
    <property type="match status" value="1"/>
</dbReference>
<sequence length="140" mass="15057">VGKYTFSAEAVGDDAKDAATEFEFVAMATENESVVRCFPATGRTHQIRVHLLHLGFPIANDSCYGGELRQDCTLPLIPHVRQEAHLDKGQSAEPEEAATMHPSGIFLHALTYALPDGSSFTSKAPTWALVSSVESLVSPS</sequence>
<dbReference type="InterPro" id="IPR020103">
    <property type="entry name" value="PsdUridine_synth_cat_dom_sf"/>
</dbReference>
<dbReference type="Pfam" id="PF00849">
    <property type="entry name" value="PseudoU_synth_2"/>
    <property type="match status" value="1"/>
</dbReference>
<feature type="domain" description="Pseudouridine synthase RsuA/RluA-like" evidence="1">
    <location>
        <begin position="8"/>
        <end position="53"/>
    </location>
</feature>
<name>A0A9P1BN03_9DINO</name>
<dbReference type="EMBL" id="CAMXCT030000259">
    <property type="protein sequence ID" value="CAL4763603.1"/>
    <property type="molecule type" value="Genomic_DNA"/>
</dbReference>
<dbReference type="AlphaFoldDB" id="A0A9P1BN03"/>
<keyword evidence="5" id="KW-1185">Reference proteome</keyword>
<dbReference type="EMBL" id="CAMXCT010000259">
    <property type="protein sequence ID" value="CAI3976291.1"/>
    <property type="molecule type" value="Genomic_DNA"/>
</dbReference>
<dbReference type="GO" id="GO:0003723">
    <property type="term" value="F:RNA binding"/>
    <property type="evidence" value="ECO:0007669"/>
    <property type="project" value="InterPro"/>
</dbReference>
<proteinExistence type="predicted"/>
<evidence type="ECO:0000313" key="3">
    <source>
        <dbReference type="EMBL" id="CAL1129666.1"/>
    </source>
</evidence>
<dbReference type="PANTHER" id="PTHR21600:SF40">
    <property type="entry name" value="PSEUDOURIDYLATE SYNTHASE RPUSD2"/>
    <property type="match status" value="1"/>
</dbReference>
<gene>
    <name evidence="2" type="ORF">C1SCF055_LOCUS4523</name>
</gene>
<protein>
    <submittedName>
        <fullName evidence="4">Bifunctional protein RIB2</fullName>
    </submittedName>
</protein>
<reference evidence="3" key="2">
    <citation type="submission" date="2024-04" db="EMBL/GenBank/DDBJ databases">
        <authorList>
            <person name="Chen Y."/>
            <person name="Shah S."/>
            <person name="Dougan E. K."/>
            <person name="Thang M."/>
            <person name="Chan C."/>
        </authorList>
    </citation>
    <scope>NUCLEOTIDE SEQUENCE [LARGE SCALE GENOMIC DNA]</scope>
</reference>
<dbReference type="GO" id="GO:0009982">
    <property type="term" value="F:pseudouridine synthase activity"/>
    <property type="evidence" value="ECO:0007669"/>
    <property type="project" value="InterPro"/>
</dbReference>
<reference evidence="2" key="1">
    <citation type="submission" date="2022-10" db="EMBL/GenBank/DDBJ databases">
        <authorList>
            <person name="Chen Y."/>
            <person name="Dougan E. K."/>
            <person name="Chan C."/>
            <person name="Rhodes N."/>
            <person name="Thang M."/>
        </authorList>
    </citation>
    <scope>NUCLEOTIDE SEQUENCE</scope>
</reference>
<dbReference type="EMBL" id="CAMXCT020000259">
    <property type="protein sequence ID" value="CAL1129666.1"/>
    <property type="molecule type" value="Genomic_DNA"/>
</dbReference>
<dbReference type="SUPFAM" id="SSF55120">
    <property type="entry name" value="Pseudouridine synthase"/>
    <property type="match status" value="1"/>
</dbReference>
<dbReference type="Proteomes" id="UP001152797">
    <property type="component" value="Unassembled WGS sequence"/>
</dbReference>
<dbReference type="GO" id="GO:0000455">
    <property type="term" value="P:enzyme-directed rRNA pseudouridine synthesis"/>
    <property type="evidence" value="ECO:0007669"/>
    <property type="project" value="TreeGrafter"/>
</dbReference>
<evidence type="ECO:0000313" key="5">
    <source>
        <dbReference type="Proteomes" id="UP001152797"/>
    </source>
</evidence>
<organism evidence="2">
    <name type="scientific">Cladocopium goreaui</name>
    <dbReference type="NCBI Taxonomy" id="2562237"/>
    <lineage>
        <taxon>Eukaryota</taxon>
        <taxon>Sar</taxon>
        <taxon>Alveolata</taxon>
        <taxon>Dinophyceae</taxon>
        <taxon>Suessiales</taxon>
        <taxon>Symbiodiniaceae</taxon>
        <taxon>Cladocopium</taxon>
    </lineage>
</organism>
<dbReference type="OrthoDB" id="424794at2759"/>
<dbReference type="PANTHER" id="PTHR21600">
    <property type="entry name" value="MITOCHONDRIAL RNA PSEUDOURIDINE SYNTHASE"/>
    <property type="match status" value="1"/>
</dbReference>
<comment type="caution">
    <text evidence="2">The sequence shown here is derived from an EMBL/GenBank/DDBJ whole genome shotgun (WGS) entry which is preliminary data.</text>
</comment>